<organism evidence="2 3">
    <name type="scientific">Bosea lupini</name>
    <dbReference type="NCBI Taxonomy" id="1036779"/>
    <lineage>
        <taxon>Bacteria</taxon>
        <taxon>Pseudomonadati</taxon>
        <taxon>Pseudomonadota</taxon>
        <taxon>Alphaproteobacteria</taxon>
        <taxon>Hyphomicrobiales</taxon>
        <taxon>Boseaceae</taxon>
        <taxon>Bosea</taxon>
    </lineage>
</organism>
<dbReference type="InterPro" id="IPR013216">
    <property type="entry name" value="Methyltransf_11"/>
</dbReference>
<evidence type="ECO:0000313" key="2">
    <source>
        <dbReference type="EMBL" id="SEK45439.1"/>
    </source>
</evidence>
<gene>
    <name evidence="2" type="ORF">SAMN04515666_101559</name>
</gene>
<feature type="domain" description="Methyltransferase type 11" evidence="1">
    <location>
        <begin position="43"/>
        <end position="121"/>
    </location>
</feature>
<dbReference type="EMBL" id="FOAN01000001">
    <property type="protein sequence ID" value="SEK45439.1"/>
    <property type="molecule type" value="Genomic_DNA"/>
</dbReference>
<dbReference type="GO" id="GO:0032259">
    <property type="term" value="P:methylation"/>
    <property type="evidence" value="ECO:0007669"/>
    <property type="project" value="UniProtKB-KW"/>
</dbReference>
<keyword evidence="2" id="KW-0808">Transferase</keyword>
<evidence type="ECO:0000259" key="1">
    <source>
        <dbReference type="Pfam" id="PF08241"/>
    </source>
</evidence>
<dbReference type="RefSeq" id="WP_091829533.1">
    <property type="nucleotide sequence ID" value="NZ_FOAN01000001.1"/>
</dbReference>
<proteinExistence type="predicted"/>
<dbReference type="STRING" id="1036779.SAMN04515666_101559"/>
<accession>A0A1H7H576</accession>
<dbReference type="SUPFAM" id="SSF53335">
    <property type="entry name" value="S-adenosyl-L-methionine-dependent methyltransferases"/>
    <property type="match status" value="1"/>
</dbReference>
<evidence type="ECO:0000313" key="3">
    <source>
        <dbReference type="Proteomes" id="UP000199664"/>
    </source>
</evidence>
<name>A0A1H7H576_9HYPH</name>
<protein>
    <submittedName>
        <fullName evidence="2">Methyltransferase domain-containing protein</fullName>
    </submittedName>
</protein>
<dbReference type="InterPro" id="IPR029063">
    <property type="entry name" value="SAM-dependent_MTases_sf"/>
</dbReference>
<dbReference type="Gene3D" id="3.40.50.150">
    <property type="entry name" value="Vaccinia Virus protein VP39"/>
    <property type="match status" value="1"/>
</dbReference>
<dbReference type="AlphaFoldDB" id="A0A1H7H576"/>
<keyword evidence="3" id="KW-1185">Reference proteome</keyword>
<dbReference type="Proteomes" id="UP000199664">
    <property type="component" value="Unassembled WGS sequence"/>
</dbReference>
<reference evidence="3" key="1">
    <citation type="submission" date="2016-10" db="EMBL/GenBank/DDBJ databases">
        <authorList>
            <person name="Varghese N."/>
            <person name="Submissions S."/>
        </authorList>
    </citation>
    <scope>NUCLEOTIDE SEQUENCE [LARGE SCALE GENOMIC DNA]</scope>
    <source>
        <strain evidence="3">LMG 26383,CCUG 61248,R- 45681</strain>
    </source>
</reference>
<dbReference type="Pfam" id="PF08241">
    <property type="entry name" value="Methyltransf_11"/>
    <property type="match status" value="1"/>
</dbReference>
<dbReference type="CDD" id="cd02440">
    <property type="entry name" value="AdoMet_MTases"/>
    <property type="match status" value="1"/>
</dbReference>
<dbReference type="GO" id="GO:0008757">
    <property type="term" value="F:S-adenosylmethionine-dependent methyltransferase activity"/>
    <property type="evidence" value="ECO:0007669"/>
    <property type="project" value="InterPro"/>
</dbReference>
<keyword evidence="2" id="KW-0489">Methyltransferase</keyword>
<dbReference type="OrthoDB" id="7260171at2"/>
<sequence length="218" mass="24950">MNMIPRSFRRSQFREERFKTYVRPIIDAVIEKRGSCRILDLGGDADYWQFDLPPSGVEISLLNIEAKPPSPDPRFHVVQGDARDVNAFGDQSFDFVHSNSLIEHVGRWADMKRVAAEIRRLAPNYYVQTPNFWFPLDPHSNAPIMHWLPQPLQRRMVSSKARGFYAKAASLDQAMQIVEGTTMLDRAQLAELFPDAEILTENVLFLPKSLIAIRAPAR</sequence>